<name>A0A517R783_9PLAN</name>
<dbReference type="Proteomes" id="UP000317318">
    <property type="component" value="Chromosome"/>
</dbReference>
<organism evidence="2 3">
    <name type="scientific">Stratiformator vulcanicus</name>
    <dbReference type="NCBI Taxonomy" id="2527980"/>
    <lineage>
        <taxon>Bacteria</taxon>
        <taxon>Pseudomonadati</taxon>
        <taxon>Planctomycetota</taxon>
        <taxon>Planctomycetia</taxon>
        <taxon>Planctomycetales</taxon>
        <taxon>Planctomycetaceae</taxon>
        <taxon>Stratiformator</taxon>
    </lineage>
</organism>
<evidence type="ECO:0000313" key="3">
    <source>
        <dbReference type="Proteomes" id="UP000317318"/>
    </source>
</evidence>
<proteinExistence type="predicted"/>
<dbReference type="AlphaFoldDB" id="A0A517R783"/>
<evidence type="ECO:0000313" key="2">
    <source>
        <dbReference type="EMBL" id="QDT39712.1"/>
    </source>
</evidence>
<gene>
    <name evidence="2" type="ORF">Pan189_41210</name>
</gene>
<evidence type="ECO:0000256" key="1">
    <source>
        <dbReference type="SAM" id="MobiDB-lite"/>
    </source>
</evidence>
<feature type="region of interest" description="Disordered" evidence="1">
    <location>
        <begin position="1"/>
        <end position="33"/>
    </location>
</feature>
<accession>A0A517R783</accession>
<dbReference type="KEGG" id="svp:Pan189_41210"/>
<protein>
    <submittedName>
        <fullName evidence="2">Uncharacterized protein</fullName>
    </submittedName>
</protein>
<keyword evidence="3" id="KW-1185">Reference proteome</keyword>
<sequence>MGRRHRAASIESSGGGVTRQAGPTGDALRYRAGEANRRKQAACRISRSNFATDCQPDQNELPAAIRFWLSIIVAPRLPRTGPVVRRPGVDSDGCKLVQFPPLRKMPRRMFG</sequence>
<reference evidence="2 3" key="1">
    <citation type="submission" date="2019-02" db="EMBL/GenBank/DDBJ databases">
        <title>Deep-cultivation of Planctomycetes and their phenomic and genomic characterization uncovers novel biology.</title>
        <authorList>
            <person name="Wiegand S."/>
            <person name="Jogler M."/>
            <person name="Boedeker C."/>
            <person name="Pinto D."/>
            <person name="Vollmers J."/>
            <person name="Rivas-Marin E."/>
            <person name="Kohn T."/>
            <person name="Peeters S.H."/>
            <person name="Heuer A."/>
            <person name="Rast P."/>
            <person name="Oberbeckmann S."/>
            <person name="Bunk B."/>
            <person name="Jeske O."/>
            <person name="Meyerdierks A."/>
            <person name="Storesund J.E."/>
            <person name="Kallscheuer N."/>
            <person name="Luecker S."/>
            <person name="Lage O.M."/>
            <person name="Pohl T."/>
            <person name="Merkel B.J."/>
            <person name="Hornburger P."/>
            <person name="Mueller R.-W."/>
            <person name="Bruemmer F."/>
            <person name="Labrenz M."/>
            <person name="Spormann A.M."/>
            <person name="Op den Camp H."/>
            <person name="Overmann J."/>
            <person name="Amann R."/>
            <person name="Jetten M.S.M."/>
            <person name="Mascher T."/>
            <person name="Medema M.H."/>
            <person name="Devos D.P."/>
            <person name="Kaster A.-K."/>
            <person name="Ovreas L."/>
            <person name="Rohde M."/>
            <person name="Galperin M.Y."/>
            <person name="Jogler C."/>
        </authorList>
    </citation>
    <scope>NUCLEOTIDE SEQUENCE [LARGE SCALE GENOMIC DNA]</scope>
    <source>
        <strain evidence="2 3">Pan189</strain>
    </source>
</reference>
<dbReference type="EMBL" id="CP036268">
    <property type="protein sequence ID" value="QDT39712.1"/>
    <property type="molecule type" value="Genomic_DNA"/>
</dbReference>